<dbReference type="Pfam" id="PF00083">
    <property type="entry name" value="Sugar_tr"/>
    <property type="match status" value="1"/>
</dbReference>
<evidence type="ECO:0000313" key="7">
    <source>
        <dbReference type="EMBL" id="KAL1506268.1"/>
    </source>
</evidence>
<sequence>MDFDDMLLELGELGRYQIIMYFLVCLPVLFGAANSLSYVFTAGVPDYRCYIPECETSNDTSYDVPWMSWAIPQDNATDQVIGFKGDLCDRFAINQTTWNLYNGTCMKNLFDRGRTVKCSEWIFAEVERTIVNEWNITCTENQWKISLVGSSHFAGIIVGSAVFGILADRFGRKLIFIFCILLMTASGVLQVISPDYVTFVVLVFVNALGTAGVYPLAFILGVEMVGKNKREITGTVLNYFYAIGEALVALFAWIAQDWKGLQLIVSAPSIVFVGYYFIIPESVRWLMANEKNQRAKSVIMKAAKINKVQLSERLINTFDETSSPSKGGERIRLLWFIH</sequence>
<feature type="domain" description="Major facilitator superfamily (MFS) profile" evidence="6">
    <location>
        <begin position="91"/>
        <end position="338"/>
    </location>
</feature>
<organism evidence="7 8">
    <name type="scientific">Hypothenemus hampei</name>
    <name type="common">Coffee berry borer</name>
    <dbReference type="NCBI Taxonomy" id="57062"/>
    <lineage>
        <taxon>Eukaryota</taxon>
        <taxon>Metazoa</taxon>
        <taxon>Ecdysozoa</taxon>
        <taxon>Arthropoda</taxon>
        <taxon>Hexapoda</taxon>
        <taxon>Insecta</taxon>
        <taxon>Pterygota</taxon>
        <taxon>Neoptera</taxon>
        <taxon>Endopterygota</taxon>
        <taxon>Coleoptera</taxon>
        <taxon>Polyphaga</taxon>
        <taxon>Cucujiformia</taxon>
        <taxon>Curculionidae</taxon>
        <taxon>Scolytinae</taxon>
        <taxon>Hypothenemus</taxon>
    </lineage>
</organism>
<dbReference type="SUPFAM" id="SSF103473">
    <property type="entry name" value="MFS general substrate transporter"/>
    <property type="match status" value="1"/>
</dbReference>
<evidence type="ECO:0000256" key="3">
    <source>
        <dbReference type="ARBA" id="ARBA00022989"/>
    </source>
</evidence>
<dbReference type="AlphaFoldDB" id="A0ABD1EZ41"/>
<dbReference type="InterPro" id="IPR036259">
    <property type="entry name" value="MFS_trans_sf"/>
</dbReference>
<feature type="transmembrane region" description="Helical" evidence="5">
    <location>
        <begin position="236"/>
        <end position="255"/>
    </location>
</feature>
<dbReference type="InterPro" id="IPR020846">
    <property type="entry name" value="MFS_dom"/>
</dbReference>
<evidence type="ECO:0000256" key="2">
    <source>
        <dbReference type="ARBA" id="ARBA00022692"/>
    </source>
</evidence>
<keyword evidence="4 5" id="KW-0472">Membrane</keyword>
<evidence type="ECO:0000256" key="4">
    <source>
        <dbReference type="ARBA" id="ARBA00023136"/>
    </source>
</evidence>
<comment type="caution">
    <text evidence="7">The sequence shown here is derived from an EMBL/GenBank/DDBJ whole genome shotgun (WGS) entry which is preliminary data.</text>
</comment>
<feature type="transmembrane region" description="Helical" evidence="5">
    <location>
        <begin position="199"/>
        <end position="224"/>
    </location>
</feature>
<evidence type="ECO:0000313" key="8">
    <source>
        <dbReference type="Proteomes" id="UP001566132"/>
    </source>
</evidence>
<dbReference type="Gene3D" id="1.20.1250.20">
    <property type="entry name" value="MFS general substrate transporter like domains"/>
    <property type="match status" value="1"/>
</dbReference>
<dbReference type="PROSITE" id="PS50850">
    <property type="entry name" value="MFS"/>
    <property type="match status" value="1"/>
</dbReference>
<accession>A0ABD1EZ41</accession>
<evidence type="ECO:0000259" key="6">
    <source>
        <dbReference type="PROSITE" id="PS50850"/>
    </source>
</evidence>
<feature type="transmembrane region" description="Helical" evidence="5">
    <location>
        <begin position="174"/>
        <end position="193"/>
    </location>
</feature>
<dbReference type="InterPro" id="IPR005828">
    <property type="entry name" value="MFS_sugar_transport-like"/>
</dbReference>
<name>A0ABD1EZ41_HYPHA</name>
<feature type="transmembrane region" description="Helical" evidence="5">
    <location>
        <begin position="21"/>
        <end position="40"/>
    </location>
</feature>
<comment type="subcellular location">
    <subcellularLocation>
        <location evidence="1">Membrane</location>
        <topology evidence="1">Multi-pass membrane protein</topology>
    </subcellularLocation>
</comment>
<dbReference type="EMBL" id="JBDJPC010000004">
    <property type="protein sequence ID" value="KAL1506268.1"/>
    <property type="molecule type" value="Genomic_DNA"/>
</dbReference>
<protein>
    <recommendedName>
        <fullName evidence="6">Major facilitator superfamily (MFS) profile domain-containing protein</fullName>
    </recommendedName>
</protein>
<dbReference type="PANTHER" id="PTHR24064">
    <property type="entry name" value="SOLUTE CARRIER FAMILY 22 MEMBER"/>
    <property type="match status" value="1"/>
</dbReference>
<reference evidence="7 8" key="1">
    <citation type="submission" date="2024-05" db="EMBL/GenBank/DDBJ databases">
        <title>Genetic variation in Jamaican populations of the coffee berry borer (Hypothenemus hampei).</title>
        <authorList>
            <person name="Errbii M."/>
            <person name="Myrie A."/>
        </authorList>
    </citation>
    <scope>NUCLEOTIDE SEQUENCE [LARGE SCALE GENOMIC DNA]</scope>
    <source>
        <strain evidence="7">JA-Hopewell-2020-01-JO</strain>
        <tissue evidence="7">Whole body</tissue>
    </source>
</reference>
<gene>
    <name evidence="7" type="ORF">ABEB36_005662</name>
</gene>
<proteinExistence type="predicted"/>
<dbReference type="Proteomes" id="UP001566132">
    <property type="component" value="Unassembled WGS sequence"/>
</dbReference>
<evidence type="ECO:0000256" key="5">
    <source>
        <dbReference type="SAM" id="Phobius"/>
    </source>
</evidence>
<keyword evidence="8" id="KW-1185">Reference proteome</keyword>
<dbReference type="GO" id="GO:0016020">
    <property type="term" value="C:membrane"/>
    <property type="evidence" value="ECO:0007669"/>
    <property type="project" value="UniProtKB-SubCell"/>
</dbReference>
<feature type="transmembrane region" description="Helical" evidence="5">
    <location>
        <begin position="145"/>
        <end position="167"/>
    </location>
</feature>
<evidence type="ECO:0000256" key="1">
    <source>
        <dbReference type="ARBA" id="ARBA00004141"/>
    </source>
</evidence>
<feature type="transmembrane region" description="Helical" evidence="5">
    <location>
        <begin position="261"/>
        <end position="279"/>
    </location>
</feature>
<keyword evidence="3 5" id="KW-1133">Transmembrane helix</keyword>
<keyword evidence="2 5" id="KW-0812">Transmembrane</keyword>